<dbReference type="Proteomes" id="UP001153332">
    <property type="component" value="Unassembled WGS sequence"/>
</dbReference>
<evidence type="ECO:0000313" key="1">
    <source>
        <dbReference type="EMBL" id="KAJ8125423.1"/>
    </source>
</evidence>
<reference evidence="1" key="1">
    <citation type="submission" date="2022-12" db="EMBL/GenBank/DDBJ databases">
        <title>Genome Sequence of Lasiodiplodia mahajangana.</title>
        <authorList>
            <person name="Buettner E."/>
        </authorList>
    </citation>
    <scope>NUCLEOTIDE SEQUENCE</scope>
    <source>
        <strain evidence="1">VT137</strain>
    </source>
</reference>
<dbReference type="EMBL" id="JAPUUL010002372">
    <property type="protein sequence ID" value="KAJ8125423.1"/>
    <property type="molecule type" value="Genomic_DNA"/>
</dbReference>
<keyword evidence="2" id="KW-1185">Reference proteome</keyword>
<proteinExistence type="predicted"/>
<sequence length="484" mass="52628">MQHHLILLALAGQLIGRVSCRSQGFRQLCDRGISLTNLQLSAGSEIFVPGDSGFEDVSLRWTNFSRPTFSAAVQLATACDIPFLATSGAHGFSTTLGKAHRVLEIQLSQFRNVSVDAAASTLTVGGGVRFLDTLDAVYAAGKEINHGTGACVGMVSASLGGGVGRYNGLHGMIGDQLLSARVVIANGSLITTSAIENPDLFWALRGAGNNFGVVVEATYQVYDLTASSIVNADFAFHPNASAAIIDYLVSFGDSTPAKLAVILYGNYDSNTQDLSLWVNIVYAGSKAELQPFLDPLLEKATPYRQNVTEVPWNKMLYANFFGAAPSPEAACSGKGTNRDVYGGALKSYNKHAWNDFIGDFAHFLRSNEDARSSIFFVEQFSKTGVLQIPNSETSYPWRDVTAHLLWNYGWTDPATLPAIERFGTQWRDTLQASSGFTPQEIYVNYAHGDENPEVLYSKAKLPRLRALKQIWDPKNVFGFYNSLV</sequence>
<organism evidence="1 2">
    <name type="scientific">Lasiodiplodia mahajangana</name>
    <dbReference type="NCBI Taxonomy" id="1108764"/>
    <lineage>
        <taxon>Eukaryota</taxon>
        <taxon>Fungi</taxon>
        <taxon>Dikarya</taxon>
        <taxon>Ascomycota</taxon>
        <taxon>Pezizomycotina</taxon>
        <taxon>Dothideomycetes</taxon>
        <taxon>Dothideomycetes incertae sedis</taxon>
        <taxon>Botryosphaeriales</taxon>
        <taxon>Botryosphaeriaceae</taxon>
        <taxon>Lasiodiplodia</taxon>
    </lineage>
</organism>
<gene>
    <name evidence="1" type="ORF">O1611_g8216</name>
</gene>
<evidence type="ECO:0000313" key="2">
    <source>
        <dbReference type="Proteomes" id="UP001153332"/>
    </source>
</evidence>
<protein>
    <submittedName>
        <fullName evidence="1">Uncharacterized protein</fullName>
    </submittedName>
</protein>
<name>A0ACC2JDX7_9PEZI</name>
<comment type="caution">
    <text evidence="1">The sequence shown here is derived from an EMBL/GenBank/DDBJ whole genome shotgun (WGS) entry which is preliminary data.</text>
</comment>
<accession>A0ACC2JDX7</accession>